<dbReference type="Proteomes" id="UP000001660">
    <property type="component" value="Chromosome"/>
</dbReference>
<accession>D8PGV7</accession>
<keyword evidence="1" id="KW-0472">Membrane</keyword>
<keyword evidence="3" id="KW-1185">Reference proteome</keyword>
<dbReference type="AlphaFoldDB" id="D8PGV7"/>
<keyword evidence="1" id="KW-1133">Transmembrane helix</keyword>
<dbReference type="EMBL" id="FP929003">
    <property type="protein sequence ID" value="CBK42494.1"/>
    <property type="molecule type" value="Genomic_DNA"/>
</dbReference>
<name>D8PGV7_9BACT</name>
<proteinExistence type="predicted"/>
<feature type="transmembrane region" description="Helical" evidence="1">
    <location>
        <begin position="95"/>
        <end position="116"/>
    </location>
</feature>
<feature type="transmembrane region" description="Helical" evidence="1">
    <location>
        <begin position="38"/>
        <end position="59"/>
    </location>
</feature>
<feature type="transmembrane region" description="Helical" evidence="1">
    <location>
        <begin position="12"/>
        <end position="32"/>
    </location>
</feature>
<evidence type="ECO:0000313" key="3">
    <source>
        <dbReference type="Proteomes" id="UP000001660"/>
    </source>
</evidence>
<gene>
    <name evidence="2" type="ORF">NIDE2789</name>
</gene>
<evidence type="ECO:0000256" key="1">
    <source>
        <dbReference type="SAM" id="Phobius"/>
    </source>
</evidence>
<organism evidence="2 3">
    <name type="scientific">Nitrospira defluvii</name>
    <dbReference type="NCBI Taxonomy" id="330214"/>
    <lineage>
        <taxon>Bacteria</taxon>
        <taxon>Pseudomonadati</taxon>
        <taxon>Nitrospirota</taxon>
        <taxon>Nitrospiria</taxon>
        <taxon>Nitrospirales</taxon>
        <taxon>Nitrospiraceae</taxon>
        <taxon>Nitrospira</taxon>
    </lineage>
</organism>
<dbReference type="HOGENOM" id="CLU_1923760_0_0_0"/>
<reference evidence="2 3" key="1">
    <citation type="journal article" date="2010" name="Proc. Natl. Acad. Sci. U.S.A.">
        <title>A Nitrospira metagenome illuminates the physiology and evolution of globally important nitrite-oxidizing bacteria.</title>
        <authorList>
            <person name="Lucker S."/>
            <person name="Wagner M."/>
            <person name="Maixner F."/>
            <person name="Pelletier E."/>
            <person name="Koch H."/>
            <person name="Vacherie B."/>
            <person name="Rattei T."/>
            <person name="Sinninghe Damste J."/>
            <person name="Spieck E."/>
            <person name="Le Paslier D."/>
            <person name="Daims H."/>
        </authorList>
    </citation>
    <scope>NUCLEOTIDE SEQUENCE [LARGE SCALE GENOMIC DNA]</scope>
</reference>
<keyword evidence="1" id="KW-0812">Transmembrane</keyword>
<dbReference type="OrthoDB" id="9840514at2"/>
<sequence>MDSRHQRGGRTGVGMFAGFLTGFFWFFLSFAAMFNGVFFFLLLLPPAYALSGALLVWLFRLPPIHAAFSLVGSVLPWVAWLWPATISSSGWLKSLVWPALLVTAFGMSLLGAQLVAARRRRKTAQADPTPA</sequence>
<evidence type="ECO:0000313" key="2">
    <source>
        <dbReference type="EMBL" id="CBK42494.1"/>
    </source>
</evidence>
<dbReference type="KEGG" id="nde:NIDE2789"/>
<feature type="transmembrane region" description="Helical" evidence="1">
    <location>
        <begin position="66"/>
        <end position="83"/>
    </location>
</feature>
<protein>
    <submittedName>
        <fullName evidence="2">Uncharacterized protein</fullName>
    </submittedName>
</protein>